<protein>
    <submittedName>
        <fullName evidence="2">GNAT family N-acetyltransferase</fullName>
    </submittedName>
</protein>
<dbReference type="PANTHER" id="PTHR39173:SF1">
    <property type="entry name" value="ACETYLTRANSFERASE"/>
    <property type="match status" value="1"/>
</dbReference>
<feature type="domain" description="N-acetyltransferase" evidence="1">
    <location>
        <begin position="67"/>
        <end position="149"/>
    </location>
</feature>
<dbReference type="SUPFAM" id="SSF55729">
    <property type="entry name" value="Acyl-CoA N-acyltransferases (Nat)"/>
    <property type="match status" value="1"/>
</dbReference>
<reference evidence="2 3" key="1">
    <citation type="journal article" date="2015" name="Antonie Van Leeuwenhoek">
        <title>Prauserella endophytica sp. nov., an endophytic actinobacterium isolated from Tamarix taklamakanensis.</title>
        <authorList>
            <person name="Liu J.M."/>
            <person name="Habden X."/>
            <person name="Guo L."/>
            <person name="Tuo L."/>
            <person name="Jiang Z.K."/>
            <person name="Liu S.W."/>
            <person name="Liu X.F."/>
            <person name="Chen L."/>
            <person name="Li R.F."/>
            <person name="Zhang Y.Q."/>
            <person name="Sun C.H."/>
        </authorList>
    </citation>
    <scope>NUCLEOTIDE SEQUENCE [LARGE SCALE GENOMIC DNA]</scope>
    <source>
        <strain evidence="2 3">CGMCC 4.7182</strain>
    </source>
</reference>
<proteinExistence type="predicted"/>
<dbReference type="InterPro" id="IPR000182">
    <property type="entry name" value="GNAT_dom"/>
</dbReference>
<dbReference type="PANTHER" id="PTHR39173">
    <property type="entry name" value="ACETYLTRANSFERASE"/>
    <property type="match status" value="1"/>
</dbReference>
<dbReference type="EMBL" id="SWMS01000016">
    <property type="protein sequence ID" value="TKG66274.1"/>
    <property type="molecule type" value="Genomic_DNA"/>
</dbReference>
<gene>
    <name evidence="2" type="ORF">FCN18_25930</name>
</gene>
<accession>A0ABY2RZ39</accession>
<comment type="caution">
    <text evidence="2">The sequence shown here is derived from an EMBL/GenBank/DDBJ whole genome shotgun (WGS) entry which is preliminary data.</text>
</comment>
<dbReference type="Pfam" id="PF13302">
    <property type="entry name" value="Acetyltransf_3"/>
    <property type="match status" value="1"/>
</dbReference>
<evidence type="ECO:0000259" key="1">
    <source>
        <dbReference type="Pfam" id="PF13302"/>
    </source>
</evidence>
<evidence type="ECO:0000313" key="2">
    <source>
        <dbReference type="EMBL" id="TKG66274.1"/>
    </source>
</evidence>
<name>A0ABY2RZ39_9PSEU</name>
<dbReference type="Gene3D" id="3.40.630.30">
    <property type="match status" value="1"/>
</dbReference>
<keyword evidence="3" id="KW-1185">Reference proteome</keyword>
<sequence>MAELIKPTTLVHASYLAAVEEYRAEGGYPDFDDLDIGTVDAFTRYVDQLRRDPVRRAGLPRLPDMTLLWWVAGSEYLGRISVWHKLSGNLMESGHIGYDVRPTARRRGHATPMLAAALPVAHRLGINPALLSTSTSNPASRRVIEANGGRLVDQRGDRLFFEVPTEPVGTRSVTGPVGGPPNGQ</sequence>
<evidence type="ECO:0000313" key="3">
    <source>
        <dbReference type="Proteomes" id="UP000309992"/>
    </source>
</evidence>
<dbReference type="InterPro" id="IPR016181">
    <property type="entry name" value="Acyl_CoA_acyltransferase"/>
</dbReference>
<organism evidence="2 3">
    <name type="scientific">Prauserella endophytica</name>
    <dbReference type="NCBI Taxonomy" id="1592324"/>
    <lineage>
        <taxon>Bacteria</taxon>
        <taxon>Bacillati</taxon>
        <taxon>Actinomycetota</taxon>
        <taxon>Actinomycetes</taxon>
        <taxon>Pseudonocardiales</taxon>
        <taxon>Pseudonocardiaceae</taxon>
        <taxon>Prauserella</taxon>
        <taxon>Prauserella coralliicola group</taxon>
    </lineage>
</organism>
<dbReference type="Proteomes" id="UP000309992">
    <property type="component" value="Unassembled WGS sequence"/>
</dbReference>
<dbReference type="RefSeq" id="WP_137096335.1">
    <property type="nucleotide sequence ID" value="NZ_SWMS01000016.1"/>
</dbReference>